<keyword evidence="7" id="KW-0539">Nucleus</keyword>
<dbReference type="Proteomes" id="UP001285441">
    <property type="component" value="Unassembled WGS sequence"/>
</dbReference>
<feature type="domain" description="BZIP" evidence="10">
    <location>
        <begin position="50"/>
        <end position="65"/>
    </location>
</feature>
<dbReference type="SUPFAM" id="SSF57959">
    <property type="entry name" value="Leucine zipper domain"/>
    <property type="match status" value="1"/>
</dbReference>
<protein>
    <recommendedName>
        <fullName evidence="8">Putative transcription factor kapC</fullName>
    </recommendedName>
</protein>
<evidence type="ECO:0000313" key="11">
    <source>
        <dbReference type="EMBL" id="KAK3390406.1"/>
    </source>
</evidence>
<accession>A0AAE0NZA1</accession>
<dbReference type="Gene3D" id="1.20.5.170">
    <property type="match status" value="1"/>
</dbReference>
<evidence type="ECO:0000256" key="6">
    <source>
        <dbReference type="ARBA" id="ARBA00023163"/>
    </source>
</evidence>
<evidence type="ECO:0000313" key="12">
    <source>
        <dbReference type="Proteomes" id="UP001285441"/>
    </source>
</evidence>
<evidence type="ECO:0000256" key="3">
    <source>
        <dbReference type="ARBA" id="ARBA00007163"/>
    </source>
</evidence>
<reference evidence="11" key="2">
    <citation type="submission" date="2023-06" db="EMBL/GenBank/DDBJ databases">
        <authorList>
            <consortium name="Lawrence Berkeley National Laboratory"/>
            <person name="Haridas S."/>
            <person name="Hensen N."/>
            <person name="Bonometti L."/>
            <person name="Westerberg I."/>
            <person name="Brannstrom I.O."/>
            <person name="Guillou S."/>
            <person name="Cros-Aarteil S."/>
            <person name="Calhoun S."/>
            <person name="Kuo A."/>
            <person name="Mondo S."/>
            <person name="Pangilinan J."/>
            <person name="Riley R."/>
            <person name="LaButti K."/>
            <person name="Andreopoulos B."/>
            <person name="Lipzen A."/>
            <person name="Chen C."/>
            <person name="Yanf M."/>
            <person name="Daum C."/>
            <person name="Ng V."/>
            <person name="Clum A."/>
            <person name="Steindorff A."/>
            <person name="Ohm R."/>
            <person name="Martin F."/>
            <person name="Silar P."/>
            <person name="Natvig D."/>
            <person name="Lalanne C."/>
            <person name="Gautier V."/>
            <person name="Ament-velasquez S.L."/>
            <person name="Kruys A."/>
            <person name="Hutchinson M.I."/>
            <person name="Powell A.J."/>
            <person name="Barry K."/>
            <person name="Miller A.N."/>
            <person name="Grigoriev I.V."/>
            <person name="Debuchy R."/>
            <person name="Gladieux P."/>
            <person name="Thoren M.H."/>
            <person name="Johannesson H."/>
        </authorList>
    </citation>
    <scope>NUCLEOTIDE SEQUENCE</scope>
    <source>
        <strain evidence="11">CBS 232.78</strain>
    </source>
</reference>
<keyword evidence="4" id="KW-0805">Transcription regulation</keyword>
<dbReference type="Pfam" id="PF00170">
    <property type="entry name" value="bZIP_1"/>
    <property type="match status" value="1"/>
</dbReference>
<feature type="region of interest" description="Disordered" evidence="9">
    <location>
        <begin position="1"/>
        <end position="61"/>
    </location>
</feature>
<keyword evidence="5" id="KW-0238">DNA-binding</keyword>
<dbReference type="GO" id="GO:0001228">
    <property type="term" value="F:DNA-binding transcription activator activity, RNA polymerase II-specific"/>
    <property type="evidence" value="ECO:0007669"/>
    <property type="project" value="TreeGrafter"/>
</dbReference>
<evidence type="ECO:0000256" key="2">
    <source>
        <dbReference type="ARBA" id="ARBA00004123"/>
    </source>
</evidence>
<evidence type="ECO:0000256" key="7">
    <source>
        <dbReference type="ARBA" id="ARBA00023242"/>
    </source>
</evidence>
<evidence type="ECO:0000256" key="9">
    <source>
        <dbReference type="SAM" id="MobiDB-lite"/>
    </source>
</evidence>
<comment type="subcellular location">
    <subcellularLocation>
        <location evidence="2">Nucleus</location>
    </subcellularLocation>
</comment>
<evidence type="ECO:0000256" key="1">
    <source>
        <dbReference type="ARBA" id="ARBA00004049"/>
    </source>
</evidence>
<evidence type="ECO:0000256" key="8">
    <source>
        <dbReference type="ARBA" id="ARBA00044067"/>
    </source>
</evidence>
<keyword evidence="12" id="KW-1185">Reference proteome</keyword>
<dbReference type="AlphaFoldDB" id="A0AAE0NZA1"/>
<keyword evidence="6" id="KW-0804">Transcription</keyword>
<gene>
    <name evidence="11" type="ORF">B0H63DRAFT_113910</name>
</gene>
<evidence type="ECO:0000256" key="5">
    <source>
        <dbReference type="ARBA" id="ARBA00023125"/>
    </source>
</evidence>
<feature type="compositionally biased region" description="Polar residues" evidence="9">
    <location>
        <begin position="14"/>
        <end position="23"/>
    </location>
</feature>
<dbReference type="GO" id="GO:0090575">
    <property type="term" value="C:RNA polymerase II transcription regulator complex"/>
    <property type="evidence" value="ECO:0007669"/>
    <property type="project" value="TreeGrafter"/>
</dbReference>
<dbReference type="EMBL" id="JAULSW010000002">
    <property type="protein sequence ID" value="KAK3390406.1"/>
    <property type="molecule type" value="Genomic_DNA"/>
</dbReference>
<dbReference type="SMART" id="SM00338">
    <property type="entry name" value="BRLZ"/>
    <property type="match status" value="1"/>
</dbReference>
<sequence length="207" mass="22573">MMSAGLPPPPDQSGVMSSPTAVGSQGMGMVDMGDGSADNRKAKRELSQSKRAAQNRAAQRAFRQRKEGYIKKLEIQVREYTEMESNYKAMQAENYELREYIIRLQSRLLDSIGEFPQPPPNITLSHARAPILSGRITEPVQSPAPGPGPTSLEVAAQAVAGLTRSEHYVNNIYEHAARSDDDARTAEEITRQLQSDGGPDGLPPAPM</sequence>
<proteinExistence type="inferred from homology"/>
<feature type="compositionally biased region" description="Basic and acidic residues" evidence="9">
    <location>
        <begin position="37"/>
        <end position="48"/>
    </location>
</feature>
<feature type="region of interest" description="Disordered" evidence="9">
    <location>
        <begin position="179"/>
        <end position="207"/>
    </location>
</feature>
<dbReference type="PROSITE" id="PS00036">
    <property type="entry name" value="BZIP_BASIC"/>
    <property type="match status" value="1"/>
</dbReference>
<evidence type="ECO:0000256" key="4">
    <source>
        <dbReference type="ARBA" id="ARBA00023015"/>
    </source>
</evidence>
<dbReference type="PANTHER" id="PTHR40621:SF11">
    <property type="entry name" value="TRANSCRIPTION FACTOR KAPC-RELATED"/>
    <property type="match status" value="1"/>
</dbReference>
<comment type="function">
    <text evidence="1">Putative transcription factor.</text>
</comment>
<dbReference type="InterPro" id="IPR004827">
    <property type="entry name" value="bZIP"/>
</dbReference>
<comment type="caution">
    <text evidence="11">The sequence shown here is derived from an EMBL/GenBank/DDBJ whole genome shotgun (WGS) entry which is preliminary data.</text>
</comment>
<evidence type="ECO:0000259" key="10">
    <source>
        <dbReference type="PROSITE" id="PS00036"/>
    </source>
</evidence>
<name>A0AAE0NZA1_9PEZI</name>
<reference evidence="11" key="1">
    <citation type="journal article" date="2023" name="Mol. Phylogenet. Evol.">
        <title>Genome-scale phylogeny and comparative genomics of the fungal order Sordariales.</title>
        <authorList>
            <person name="Hensen N."/>
            <person name="Bonometti L."/>
            <person name="Westerberg I."/>
            <person name="Brannstrom I.O."/>
            <person name="Guillou S."/>
            <person name="Cros-Aarteil S."/>
            <person name="Calhoun S."/>
            <person name="Haridas S."/>
            <person name="Kuo A."/>
            <person name="Mondo S."/>
            <person name="Pangilinan J."/>
            <person name="Riley R."/>
            <person name="LaButti K."/>
            <person name="Andreopoulos B."/>
            <person name="Lipzen A."/>
            <person name="Chen C."/>
            <person name="Yan M."/>
            <person name="Daum C."/>
            <person name="Ng V."/>
            <person name="Clum A."/>
            <person name="Steindorff A."/>
            <person name="Ohm R.A."/>
            <person name="Martin F."/>
            <person name="Silar P."/>
            <person name="Natvig D.O."/>
            <person name="Lalanne C."/>
            <person name="Gautier V."/>
            <person name="Ament-Velasquez S.L."/>
            <person name="Kruys A."/>
            <person name="Hutchinson M.I."/>
            <person name="Powell A.J."/>
            <person name="Barry K."/>
            <person name="Miller A.N."/>
            <person name="Grigoriev I.V."/>
            <person name="Debuchy R."/>
            <person name="Gladieux P."/>
            <person name="Hiltunen Thoren M."/>
            <person name="Johannesson H."/>
        </authorList>
    </citation>
    <scope>NUCLEOTIDE SEQUENCE</scope>
    <source>
        <strain evidence="11">CBS 232.78</strain>
    </source>
</reference>
<dbReference type="InterPro" id="IPR046347">
    <property type="entry name" value="bZIP_sf"/>
</dbReference>
<feature type="compositionally biased region" description="Basic and acidic residues" evidence="9">
    <location>
        <begin position="179"/>
        <end position="190"/>
    </location>
</feature>
<comment type="similarity">
    <text evidence="3">Belongs to the bZIP family.</text>
</comment>
<dbReference type="GO" id="GO:0000976">
    <property type="term" value="F:transcription cis-regulatory region binding"/>
    <property type="evidence" value="ECO:0007669"/>
    <property type="project" value="InterPro"/>
</dbReference>
<dbReference type="PANTHER" id="PTHR40621">
    <property type="entry name" value="TRANSCRIPTION FACTOR KAPC-RELATED"/>
    <property type="match status" value="1"/>
</dbReference>
<organism evidence="11 12">
    <name type="scientific">Podospora didyma</name>
    <dbReference type="NCBI Taxonomy" id="330526"/>
    <lineage>
        <taxon>Eukaryota</taxon>
        <taxon>Fungi</taxon>
        <taxon>Dikarya</taxon>
        <taxon>Ascomycota</taxon>
        <taxon>Pezizomycotina</taxon>
        <taxon>Sordariomycetes</taxon>
        <taxon>Sordariomycetidae</taxon>
        <taxon>Sordariales</taxon>
        <taxon>Podosporaceae</taxon>
        <taxon>Podospora</taxon>
    </lineage>
</organism>
<dbReference type="InterPro" id="IPR050936">
    <property type="entry name" value="AP-1-like"/>
</dbReference>
<feature type="compositionally biased region" description="Low complexity" evidence="9">
    <location>
        <begin position="51"/>
        <end position="61"/>
    </location>
</feature>
<feature type="compositionally biased region" description="Pro residues" evidence="9">
    <location>
        <begin position="1"/>
        <end position="11"/>
    </location>
</feature>